<dbReference type="Pfam" id="PF03564">
    <property type="entry name" value="DUF1759"/>
    <property type="match status" value="1"/>
</dbReference>
<protein>
    <submittedName>
        <fullName evidence="3">Uncharacterized protein</fullName>
    </submittedName>
</protein>
<reference evidence="3" key="1">
    <citation type="submission" date="2017-02" db="UniProtKB">
        <authorList>
            <consortium name="WormBaseParasite"/>
        </authorList>
    </citation>
    <scope>IDENTIFICATION</scope>
</reference>
<feature type="compositionally biased region" description="Acidic residues" evidence="1">
    <location>
        <begin position="40"/>
        <end position="49"/>
    </location>
</feature>
<keyword evidence="2" id="KW-1185">Reference proteome</keyword>
<dbReference type="PANTHER" id="PTHR22954:SF3">
    <property type="entry name" value="PROTEIN CBG08539"/>
    <property type="match status" value="1"/>
</dbReference>
<dbReference type="WBParaSite" id="SMUV_0000182301-mRNA-1">
    <property type="protein sequence ID" value="SMUV_0000182301-mRNA-1"/>
    <property type="gene ID" value="SMUV_0000182301"/>
</dbReference>
<feature type="region of interest" description="Disordered" evidence="1">
    <location>
        <begin position="33"/>
        <end position="60"/>
    </location>
</feature>
<evidence type="ECO:0000256" key="1">
    <source>
        <dbReference type="SAM" id="MobiDB-lite"/>
    </source>
</evidence>
<name>A0A0N5ACE7_9BILA</name>
<sequence>MSVHIRSATAPTLRKLESARKLREQLIASVELLETRESEDKDEDEDEEGVTGSGKGKYTKLPHLKIPTFKGDPTEWPVFRGKFEKNIDQRKDLSPADKLSYLMMFLEGPPLELVKEYHETDKNYSIIVNLLKKHYSNPDEIVIKLFVNWRTFPIPGNS</sequence>
<evidence type="ECO:0000313" key="3">
    <source>
        <dbReference type="WBParaSite" id="SMUV_0000182301-mRNA-1"/>
    </source>
</evidence>
<dbReference type="Proteomes" id="UP000046393">
    <property type="component" value="Unplaced"/>
</dbReference>
<accession>A0A0N5ACE7</accession>
<dbReference type="PANTHER" id="PTHR22954">
    <property type="entry name" value="RETROVIRAL PROTEASE-RELATED"/>
    <property type="match status" value="1"/>
</dbReference>
<evidence type="ECO:0000313" key="2">
    <source>
        <dbReference type="Proteomes" id="UP000046393"/>
    </source>
</evidence>
<dbReference type="AlphaFoldDB" id="A0A0N5ACE7"/>
<organism evidence="2 3">
    <name type="scientific">Syphacia muris</name>
    <dbReference type="NCBI Taxonomy" id="451379"/>
    <lineage>
        <taxon>Eukaryota</taxon>
        <taxon>Metazoa</taxon>
        <taxon>Ecdysozoa</taxon>
        <taxon>Nematoda</taxon>
        <taxon>Chromadorea</taxon>
        <taxon>Rhabditida</taxon>
        <taxon>Spirurina</taxon>
        <taxon>Oxyuridomorpha</taxon>
        <taxon>Oxyuroidea</taxon>
        <taxon>Oxyuridae</taxon>
        <taxon>Syphacia</taxon>
    </lineage>
</organism>
<proteinExistence type="predicted"/>
<dbReference type="InterPro" id="IPR005312">
    <property type="entry name" value="DUF1759"/>
</dbReference>